<protein>
    <submittedName>
        <fullName evidence="2">Uncharacterized protein</fullName>
    </submittedName>
</protein>
<keyword evidence="1" id="KW-0472">Membrane</keyword>
<reference evidence="3" key="1">
    <citation type="submission" date="2017-02" db="EMBL/GenBank/DDBJ databases">
        <authorList>
            <person name="Tetz G."/>
            <person name="Tetz V."/>
        </authorList>
    </citation>
    <scope>NUCLEOTIDE SEQUENCE [LARGE SCALE GENOMIC DNA]</scope>
    <source>
        <strain evidence="3">VT16-26</strain>
    </source>
</reference>
<evidence type="ECO:0000313" key="3">
    <source>
        <dbReference type="Proteomes" id="UP000196355"/>
    </source>
</evidence>
<keyword evidence="1" id="KW-1133">Transmembrane helix</keyword>
<dbReference type="AlphaFoldDB" id="A0A202C8T1"/>
<comment type="caution">
    <text evidence="2">The sequence shown here is derived from an EMBL/GenBank/DDBJ whole genome shotgun (WGS) entry which is preliminary data.</text>
</comment>
<evidence type="ECO:0000313" key="2">
    <source>
        <dbReference type="EMBL" id="OVE60171.1"/>
    </source>
</evidence>
<evidence type="ECO:0000256" key="1">
    <source>
        <dbReference type="SAM" id="Phobius"/>
    </source>
</evidence>
<name>A0A202C8T1_9FLAO</name>
<feature type="transmembrane region" description="Helical" evidence="1">
    <location>
        <begin position="47"/>
        <end position="79"/>
    </location>
</feature>
<gene>
    <name evidence="2" type="ORF">B0E34_04245</name>
</gene>
<organism evidence="2 3">
    <name type="scientific">Chryseobacterium mucoviscidosis</name>
    <dbReference type="NCBI Taxonomy" id="1945581"/>
    <lineage>
        <taxon>Bacteria</taxon>
        <taxon>Pseudomonadati</taxon>
        <taxon>Bacteroidota</taxon>
        <taxon>Flavobacteriia</taxon>
        <taxon>Flavobacteriales</taxon>
        <taxon>Weeksellaceae</taxon>
        <taxon>Chryseobacterium group</taxon>
        <taxon>Chryseobacterium</taxon>
    </lineage>
</organism>
<feature type="transmembrane region" description="Helical" evidence="1">
    <location>
        <begin position="14"/>
        <end position="35"/>
    </location>
</feature>
<dbReference type="EMBL" id="MVAG01000081">
    <property type="protein sequence ID" value="OVE60171.1"/>
    <property type="molecule type" value="Genomic_DNA"/>
</dbReference>
<feature type="transmembrane region" description="Helical" evidence="1">
    <location>
        <begin position="125"/>
        <end position="143"/>
    </location>
</feature>
<proteinExistence type="predicted"/>
<accession>A0A202C8T1</accession>
<keyword evidence="1" id="KW-0812">Transmembrane</keyword>
<dbReference type="Proteomes" id="UP000196355">
    <property type="component" value="Unassembled WGS sequence"/>
</dbReference>
<keyword evidence="3" id="KW-1185">Reference proteome</keyword>
<sequence>MSTESDNFYRINKIAKIFIIIILAFCISVNVIEIISLYEFVNIQHRIFVIIILAIFIASLSYENCFTTILLLIFNTLFWNIIINERKDLSWYDDPFAHYNSVLISFANQFGTILRIFLYKIIRSLNFLNNLIIWIIIIPYRIYKFYLRKNVTT</sequence>
<feature type="transmembrane region" description="Helical" evidence="1">
    <location>
        <begin position="99"/>
        <end position="118"/>
    </location>
</feature>